<proteinExistence type="predicted"/>
<accession>A0ABW3QDP4</accession>
<keyword evidence="3" id="KW-0378">Hydrolase</keyword>
<dbReference type="RefSeq" id="WP_265994076.1">
    <property type="nucleotide sequence ID" value="NZ_CP110973.1"/>
</dbReference>
<dbReference type="Pfam" id="PF22244">
    <property type="entry name" value="GCE_fung"/>
    <property type="match status" value="1"/>
</dbReference>
<evidence type="ECO:0000313" key="6">
    <source>
        <dbReference type="Proteomes" id="UP001597116"/>
    </source>
</evidence>
<name>A0ABW3QDP4_9BACT</name>
<dbReference type="SUPFAM" id="SSF53474">
    <property type="entry name" value="alpha/beta-Hydrolases"/>
    <property type="match status" value="1"/>
</dbReference>
<keyword evidence="6" id="KW-1185">Reference proteome</keyword>
<evidence type="ECO:0000256" key="3">
    <source>
        <dbReference type="ARBA" id="ARBA00022801"/>
    </source>
</evidence>
<evidence type="ECO:0000256" key="2">
    <source>
        <dbReference type="ARBA" id="ARBA00022729"/>
    </source>
</evidence>
<evidence type="ECO:0000313" key="5">
    <source>
        <dbReference type="EMBL" id="MFD1145014.1"/>
    </source>
</evidence>
<gene>
    <name evidence="5" type="ORF">ACFQ4C_28050</name>
</gene>
<evidence type="ECO:0000259" key="4">
    <source>
        <dbReference type="Pfam" id="PF22244"/>
    </source>
</evidence>
<organism evidence="5 6">
    <name type="scientific">Larkinella insperata</name>
    <dbReference type="NCBI Taxonomy" id="332158"/>
    <lineage>
        <taxon>Bacteria</taxon>
        <taxon>Pseudomonadati</taxon>
        <taxon>Bacteroidota</taxon>
        <taxon>Cytophagia</taxon>
        <taxon>Cytophagales</taxon>
        <taxon>Spirosomataceae</taxon>
        <taxon>Larkinella</taxon>
    </lineage>
</organism>
<reference evidence="6" key="1">
    <citation type="journal article" date="2019" name="Int. J. Syst. Evol. Microbiol.">
        <title>The Global Catalogue of Microorganisms (GCM) 10K type strain sequencing project: providing services to taxonomists for standard genome sequencing and annotation.</title>
        <authorList>
            <consortium name="The Broad Institute Genomics Platform"/>
            <consortium name="The Broad Institute Genome Sequencing Center for Infectious Disease"/>
            <person name="Wu L."/>
            <person name="Ma J."/>
        </authorList>
    </citation>
    <scope>NUCLEOTIDE SEQUENCE [LARGE SCALE GENOMIC DNA]</scope>
    <source>
        <strain evidence="6">CCUG 55608</strain>
    </source>
</reference>
<dbReference type="Gene3D" id="3.40.50.1820">
    <property type="entry name" value="alpha/beta hydrolase"/>
    <property type="match status" value="1"/>
</dbReference>
<dbReference type="InterPro" id="IPR054579">
    <property type="entry name" value="GCE-like_dom"/>
</dbReference>
<evidence type="ECO:0000256" key="1">
    <source>
        <dbReference type="ARBA" id="ARBA00022487"/>
    </source>
</evidence>
<comment type="caution">
    <text evidence="5">The sequence shown here is derived from an EMBL/GenBank/DDBJ whole genome shotgun (WGS) entry which is preliminary data.</text>
</comment>
<keyword evidence="1" id="KW-0719">Serine esterase</keyword>
<feature type="domain" description="4-O-methyl-glucuronoyl methylesterase-like" evidence="4">
    <location>
        <begin position="236"/>
        <end position="379"/>
    </location>
</feature>
<keyword evidence="2" id="KW-0732">Signal</keyword>
<protein>
    <submittedName>
        <fullName evidence="5">Acetylxylan esterase</fullName>
    </submittedName>
</protein>
<dbReference type="InterPro" id="IPR029058">
    <property type="entry name" value="AB_hydrolase_fold"/>
</dbReference>
<dbReference type="EMBL" id="JBHTLP010000024">
    <property type="protein sequence ID" value="MFD1145014.1"/>
    <property type="molecule type" value="Genomic_DNA"/>
</dbReference>
<dbReference type="Proteomes" id="UP001597116">
    <property type="component" value="Unassembled WGS sequence"/>
</dbReference>
<sequence>MQNQLFKSFFLTGLLFYTAVAPGQTPDGFNYEEDKVPAYTLPDPLTTLAGKRVTTARQWENERRPELLRQFASEVYGKTPTRRLATRYVVKSVDSSALGGTAIRKQISIVWTEFPNLPSLDLLLYIPRNTSGRPPVFVGLNYMGNHSVSSEPGITLANSWLPNRKDDKVVNNRATEAARGIQQSRWPLDLIISKGYSVVTAHYGDLEPDHAEGWKNGIRSVLDPPTDARTDRWQAIGVWAWGMSRMLDYLETDPSVDARRAIAIGHSRQGKAALWAGAQDQRFAAVISNDSGEGGAAPSRRIFGETIERLNTTFPYWFCPKYRSYNNRPNALPIDQHELLALIAPRPLYVASAQEDRWADPKGEFLSARQTDPVYQLYGKKGIGTDSWPAIHQPVGETVGYHIRAGEHDVKRYDWEQFIEWADKHVKRSNGK</sequence>